<accession>A0A8J4FQB9</accession>
<dbReference type="CDD" id="cd00170">
    <property type="entry name" value="SEC14"/>
    <property type="match status" value="1"/>
</dbReference>
<proteinExistence type="inferred from homology"/>
<evidence type="ECO:0000313" key="5">
    <source>
        <dbReference type="EMBL" id="GIL81614.1"/>
    </source>
</evidence>
<comment type="similarity">
    <text evidence="3">Belongs to the SFH family.</text>
</comment>
<dbReference type="GO" id="GO:0005886">
    <property type="term" value="C:plasma membrane"/>
    <property type="evidence" value="ECO:0007669"/>
    <property type="project" value="UniProtKB-SubCell"/>
</dbReference>
<dbReference type="InterPro" id="IPR036273">
    <property type="entry name" value="CRAL/TRIO_N_dom_sf"/>
</dbReference>
<dbReference type="SMART" id="SM00516">
    <property type="entry name" value="SEC14"/>
    <property type="match status" value="1"/>
</dbReference>
<evidence type="ECO:0000259" key="4">
    <source>
        <dbReference type="PROSITE" id="PS50191"/>
    </source>
</evidence>
<dbReference type="GO" id="GO:0000139">
    <property type="term" value="C:Golgi membrane"/>
    <property type="evidence" value="ECO:0007669"/>
    <property type="project" value="UniProtKB-SubCell"/>
</dbReference>
<dbReference type="SUPFAM" id="SSF46938">
    <property type="entry name" value="CRAL/TRIO N-terminal domain"/>
    <property type="match status" value="1"/>
</dbReference>
<dbReference type="InterPro" id="IPR036865">
    <property type="entry name" value="CRAL-TRIO_dom_sf"/>
</dbReference>
<keyword evidence="7" id="KW-1185">Reference proteome</keyword>
<dbReference type="InterPro" id="IPR001251">
    <property type="entry name" value="CRAL-TRIO_dom"/>
</dbReference>
<dbReference type="EMBL" id="BNCP01000022">
    <property type="protein sequence ID" value="GIL81614.1"/>
    <property type="molecule type" value="Genomic_DNA"/>
</dbReference>
<evidence type="ECO:0000256" key="3">
    <source>
        <dbReference type="ARBA" id="ARBA00038020"/>
    </source>
</evidence>
<dbReference type="Pfam" id="PF03765">
    <property type="entry name" value="CRAL_TRIO_N"/>
    <property type="match status" value="1"/>
</dbReference>
<sequence>MWGSLWSSSTTAEDYTDADAFWYLDPNPEQRAAMMELRSRLQQDSLTMEGHDDDYTLLRFLMAREFNVDKALAMYRDMRAWRLENHVDGLYESDPTGSAYPQKEELLKVYPHFYFNTDKFGRPVYIELLGRTDATALFATINVDDLIRYHIWTWERYLRCYLPACSAAAGRHICTTTVIIDLAGLSLMNFNSATQKLLTTFSKIDQDYYPEHLGTMFVINTPLIFRGIWAAVQPLLQERTRKKIVILGSDYLSTLTQMVPLERLPDIFGGKMPLEPYKSMGPWRQQQLDAEPVQMAQQEGEESAACADARVQVSAGSLTAGGQDKSSAKASEELIRGEALAAATVPALPVLV</sequence>
<dbReference type="EMBL" id="BNCQ01000002">
    <property type="protein sequence ID" value="GIL95186.1"/>
    <property type="molecule type" value="Genomic_DNA"/>
</dbReference>
<dbReference type="PROSITE" id="PS50191">
    <property type="entry name" value="CRAL_TRIO"/>
    <property type="match status" value="1"/>
</dbReference>
<comment type="subcellular location">
    <subcellularLocation>
        <location evidence="1">Cell membrane</location>
        <topology evidence="1">Peripheral membrane protein</topology>
    </subcellularLocation>
    <subcellularLocation>
        <location evidence="2">Golgi apparatus membrane</location>
        <topology evidence="2">Peripheral membrane protein</topology>
    </subcellularLocation>
</comment>
<evidence type="ECO:0000313" key="7">
    <source>
        <dbReference type="Proteomes" id="UP000747110"/>
    </source>
</evidence>
<dbReference type="PANTHER" id="PTHR45657:SF1">
    <property type="entry name" value="CRAL-TRIO DOMAIN-CONTAINING PROTEIN YKL091C-RELATED"/>
    <property type="match status" value="1"/>
</dbReference>
<dbReference type="Gene3D" id="3.40.525.10">
    <property type="entry name" value="CRAL-TRIO lipid binding domain"/>
    <property type="match status" value="1"/>
</dbReference>
<dbReference type="PANTHER" id="PTHR45657">
    <property type="entry name" value="CRAL-TRIO DOMAIN-CONTAINING PROTEIN YKL091C-RELATED"/>
    <property type="match status" value="1"/>
</dbReference>
<organism evidence="5 7">
    <name type="scientific">Volvox reticuliferus</name>
    <dbReference type="NCBI Taxonomy" id="1737510"/>
    <lineage>
        <taxon>Eukaryota</taxon>
        <taxon>Viridiplantae</taxon>
        <taxon>Chlorophyta</taxon>
        <taxon>core chlorophytes</taxon>
        <taxon>Chlorophyceae</taxon>
        <taxon>CS clade</taxon>
        <taxon>Chlamydomonadales</taxon>
        <taxon>Volvocaceae</taxon>
        <taxon>Volvox</taxon>
    </lineage>
</organism>
<dbReference type="AlphaFoldDB" id="A0A8J4FQB9"/>
<dbReference type="Pfam" id="PF00650">
    <property type="entry name" value="CRAL_TRIO"/>
    <property type="match status" value="1"/>
</dbReference>
<dbReference type="OrthoDB" id="1434354at2759"/>
<comment type="caution">
    <text evidence="5">The sequence shown here is derived from an EMBL/GenBank/DDBJ whole genome shotgun (WGS) entry which is preliminary data.</text>
</comment>
<dbReference type="Proteomes" id="UP000747110">
    <property type="component" value="Unassembled WGS sequence"/>
</dbReference>
<dbReference type="InterPro" id="IPR011074">
    <property type="entry name" value="CRAL/TRIO_N_dom"/>
</dbReference>
<feature type="domain" description="CRAL-TRIO" evidence="4">
    <location>
        <begin position="102"/>
        <end position="276"/>
    </location>
</feature>
<name>A0A8J4FQB9_9CHLO</name>
<evidence type="ECO:0000256" key="1">
    <source>
        <dbReference type="ARBA" id="ARBA00004202"/>
    </source>
</evidence>
<protein>
    <recommendedName>
        <fullName evidence="4">CRAL-TRIO domain-containing protein</fullName>
    </recommendedName>
</protein>
<dbReference type="SMART" id="SM01100">
    <property type="entry name" value="CRAL_TRIO_N"/>
    <property type="match status" value="1"/>
</dbReference>
<evidence type="ECO:0000313" key="6">
    <source>
        <dbReference type="EMBL" id="GIL95186.1"/>
    </source>
</evidence>
<reference evidence="5" key="1">
    <citation type="journal article" date="2021" name="Proc. Natl. Acad. Sci. U.S.A.">
        <title>Three genomes in the algal genus Volvox reveal the fate of a haploid sex-determining region after a transition to homothallism.</title>
        <authorList>
            <person name="Yamamoto K."/>
            <person name="Hamaji T."/>
            <person name="Kawai-Toyooka H."/>
            <person name="Matsuzaki R."/>
            <person name="Takahashi F."/>
            <person name="Nishimura Y."/>
            <person name="Kawachi M."/>
            <person name="Noguchi H."/>
            <person name="Minakuchi Y."/>
            <person name="Umen J.G."/>
            <person name="Toyoda A."/>
            <person name="Nozaki H."/>
        </authorList>
    </citation>
    <scope>NUCLEOTIDE SEQUENCE</scope>
    <source>
        <strain evidence="6">NIES-3785</strain>
        <strain evidence="5">NIES-3786</strain>
    </source>
</reference>
<dbReference type="SUPFAM" id="SSF52087">
    <property type="entry name" value="CRAL/TRIO domain"/>
    <property type="match status" value="1"/>
</dbReference>
<gene>
    <name evidence="5" type="ORF">Vretifemale_10629</name>
    <name evidence="6" type="ORF">Vretimale_1227</name>
</gene>
<dbReference type="InterPro" id="IPR051026">
    <property type="entry name" value="PI/PC_transfer"/>
</dbReference>
<evidence type="ECO:0000256" key="2">
    <source>
        <dbReference type="ARBA" id="ARBA00004395"/>
    </source>
</evidence>
<dbReference type="Proteomes" id="UP000722791">
    <property type="component" value="Unassembled WGS sequence"/>
</dbReference>